<evidence type="ECO:0008006" key="3">
    <source>
        <dbReference type="Google" id="ProtNLM"/>
    </source>
</evidence>
<dbReference type="Proteomes" id="UP001523230">
    <property type="component" value="Unassembled WGS sequence"/>
</dbReference>
<proteinExistence type="predicted"/>
<dbReference type="PANTHER" id="PTHR12526">
    <property type="entry name" value="GLYCOSYLTRANSFERASE"/>
    <property type="match status" value="1"/>
</dbReference>
<dbReference type="Gene3D" id="3.40.50.2000">
    <property type="entry name" value="Glycogen Phosphorylase B"/>
    <property type="match status" value="2"/>
</dbReference>
<organism evidence="1 2">
    <name type="scientific">Methanoculleus oceani</name>
    <dbReference type="NCBI Taxonomy" id="2184756"/>
    <lineage>
        <taxon>Archaea</taxon>
        <taxon>Methanobacteriati</taxon>
        <taxon>Methanobacteriota</taxon>
        <taxon>Stenosarchaea group</taxon>
        <taxon>Methanomicrobia</taxon>
        <taxon>Methanomicrobiales</taxon>
        <taxon>Methanomicrobiaceae</taxon>
        <taxon>Methanoculleus</taxon>
    </lineage>
</organism>
<evidence type="ECO:0000313" key="1">
    <source>
        <dbReference type="EMBL" id="MCM2465673.1"/>
    </source>
</evidence>
<gene>
    <name evidence="1" type="ORF">DIC75_04990</name>
</gene>
<dbReference type="EMBL" id="QFDM01000001">
    <property type="protein sequence ID" value="MCM2465673.1"/>
    <property type="molecule type" value="Genomic_DNA"/>
</dbReference>
<accession>A0ABD4TDS9</accession>
<dbReference type="SUPFAM" id="SSF53756">
    <property type="entry name" value="UDP-Glycosyltransferase/glycogen phosphorylase"/>
    <property type="match status" value="1"/>
</dbReference>
<sequence>MNVVILDAHREGDARIERHTKYLVDQGLNIYRVHYNYKSDSAKPGAFSRYGEKGFRINISILQGKIRTLYFLGYCLRRKMLKDCLEALEVLGFDPAQPSVIHVHDPQLLPLAGMLVKGGLQNSRVVYDRHEVYEVWKQYLGISTPAFYEGLGKNVISGAVAVSEHHIDTVQRLFPASCVVAVPNYPLPEDYDDEVINRKIDPANSEAPINAVYVGSLNNMADRDVSLLLNIADAAIRSYDNVTFFVGGTSLDEDSKAKIDALAGKHDGRFRFFGRVPREETVELTEKAHIGFLLIRPDVRYWVRTSPNKIYEYLICGTVPIVRADVDHADLLRSCSLIFDRSDDDEAIVSAVLDLLGDPGRLRKLMTAARELGVTFTWESVACRYIGLYKTLLQSGAAPDQSARGIPLDMYGCET</sequence>
<dbReference type="RefSeq" id="WP_250986897.1">
    <property type="nucleotide sequence ID" value="NZ_QFDM01000001.1"/>
</dbReference>
<dbReference type="PANTHER" id="PTHR12526:SF600">
    <property type="entry name" value="GLYCOSYL TRANSFERASE GROUP 1"/>
    <property type="match status" value="1"/>
</dbReference>
<reference evidence="1 2" key="1">
    <citation type="submission" date="2018-05" db="EMBL/GenBank/DDBJ databases">
        <title>Isolation and characterization of genus Methanoculleus species and their viruses from deep sea marine sediment offshore southwestern Taiwan.</title>
        <authorList>
            <person name="Wei W.-H."/>
            <person name="Chen W.-C."/>
            <person name="Lai M.-C."/>
            <person name="Chen S.-C."/>
        </authorList>
    </citation>
    <scope>NUCLEOTIDE SEQUENCE [LARGE SCALE GENOMIC DNA]</scope>
    <source>
        <strain evidence="1 2">CWC-02</strain>
    </source>
</reference>
<protein>
    <recommendedName>
        <fullName evidence="3">Glycosyltransferase subfamily 4-like N-terminal domain-containing protein</fullName>
    </recommendedName>
</protein>
<dbReference type="AlphaFoldDB" id="A0ABD4TDS9"/>
<keyword evidence="2" id="KW-1185">Reference proteome</keyword>
<dbReference type="CDD" id="cd03801">
    <property type="entry name" value="GT4_PimA-like"/>
    <property type="match status" value="1"/>
</dbReference>
<name>A0ABD4TDS9_9EURY</name>
<comment type="caution">
    <text evidence="1">The sequence shown here is derived from an EMBL/GenBank/DDBJ whole genome shotgun (WGS) entry which is preliminary data.</text>
</comment>
<evidence type="ECO:0000313" key="2">
    <source>
        <dbReference type="Proteomes" id="UP001523230"/>
    </source>
</evidence>